<dbReference type="PANTHER" id="PTHR33973:SF4">
    <property type="entry name" value="OS07G0153300 PROTEIN"/>
    <property type="match status" value="1"/>
</dbReference>
<name>A0ABR4GYL1_9EURO</name>
<feature type="chain" id="PRO_5047483593" evidence="2">
    <location>
        <begin position="18"/>
        <end position="635"/>
    </location>
</feature>
<evidence type="ECO:0000256" key="2">
    <source>
        <dbReference type="SAM" id="SignalP"/>
    </source>
</evidence>
<feature type="signal peptide" evidence="2">
    <location>
        <begin position="1"/>
        <end position="17"/>
    </location>
</feature>
<dbReference type="EMBL" id="JBFXLT010000115">
    <property type="protein sequence ID" value="KAL2808310.1"/>
    <property type="molecule type" value="Genomic_DNA"/>
</dbReference>
<sequence>MIFADAALLLLYLGLKAQIPSFGTKGLVTSVGLISAFTILSLLTMLTRALIASRQLVSLSNEQQTVIGKPLFFPVNFMHMRLSPVKDKFSNHFLAIGVPVGLRCRFGNLLAIDDSSLDVSPTPGDTGWTWKRMRSHLSCWWTMDAARLLHRGDHGVNLKEKLDNFLKSQNEDPALWPYAYLMSVPQFMGWSRSVVSWWYLYNEKRELDALILEINNSYWEKRNILIRVRPTSDKLAAPAESGNAEFIDTRRLVQSLPSQTQAKFYGGEWRKYIFASPFEKVDGVVSQRMMDPLRPSAWTSNASFSNMTTLEDTGEVRMATRLVCDGPPIDPTQMSSWDVIKLIFRMTLPGMLTTAEIVLKALKIRFSGTMVLNKKTPVRSGSIGRYITKMELDLEGIFRAFLARCITNCPQPVKLTYFPCRSFTNDVIVMQSPSSHGRKSTSIREISVEPTDPAFYTRFINYTTVRMAIKQETTETGLPADPTSRPLIVSDVDLLLSILESTLSEKGGLHAPSTPWKHKAILSACRGTSTFMDEFILSFCDPSSRLVYMYASIRLSLARRLAFGSLRLFAFYAFITACLIRWLVLEGLSLGWGSFFTDALAGLNPDSHWTGMAGLLFGYGCVITALGGLEKFLLL</sequence>
<accession>A0ABR4GYL1</accession>
<keyword evidence="4" id="KW-1185">Reference proteome</keyword>
<keyword evidence="1" id="KW-0472">Membrane</keyword>
<feature type="transmembrane region" description="Helical" evidence="1">
    <location>
        <begin position="27"/>
        <end position="51"/>
    </location>
</feature>
<organism evidence="3 4">
    <name type="scientific">Aspergillus granulosus</name>
    <dbReference type="NCBI Taxonomy" id="176169"/>
    <lineage>
        <taxon>Eukaryota</taxon>
        <taxon>Fungi</taxon>
        <taxon>Dikarya</taxon>
        <taxon>Ascomycota</taxon>
        <taxon>Pezizomycotina</taxon>
        <taxon>Eurotiomycetes</taxon>
        <taxon>Eurotiomycetidae</taxon>
        <taxon>Eurotiales</taxon>
        <taxon>Aspergillaceae</taxon>
        <taxon>Aspergillus</taxon>
        <taxon>Aspergillus subgen. Nidulantes</taxon>
    </lineage>
</organism>
<dbReference type="PANTHER" id="PTHR33973">
    <property type="entry name" value="OS07G0153300 PROTEIN"/>
    <property type="match status" value="1"/>
</dbReference>
<feature type="transmembrane region" description="Helical" evidence="1">
    <location>
        <begin position="609"/>
        <end position="629"/>
    </location>
</feature>
<feature type="transmembrane region" description="Helical" evidence="1">
    <location>
        <begin position="561"/>
        <end position="584"/>
    </location>
</feature>
<dbReference type="Proteomes" id="UP001610334">
    <property type="component" value="Unassembled WGS sequence"/>
</dbReference>
<dbReference type="Pfam" id="PF07103">
    <property type="entry name" value="DUF1365"/>
    <property type="match status" value="1"/>
</dbReference>
<keyword evidence="1" id="KW-1133">Transmembrane helix</keyword>
<protein>
    <submittedName>
        <fullName evidence="3">Uncharacterized protein</fullName>
    </submittedName>
</protein>
<keyword evidence="1" id="KW-0812">Transmembrane</keyword>
<proteinExistence type="predicted"/>
<evidence type="ECO:0000313" key="3">
    <source>
        <dbReference type="EMBL" id="KAL2808310.1"/>
    </source>
</evidence>
<dbReference type="InterPro" id="IPR010775">
    <property type="entry name" value="DUF1365"/>
</dbReference>
<gene>
    <name evidence="3" type="ORF">BJX63DRAFT_436221</name>
</gene>
<keyword evidence="2" id="KW-0732">Signal</keyword>
<comment type="caution">
    <text evidence="3">The sequence shown here is derived from an EMBL/GenBank/DDBJ whole genome shotgun (WGS) entry which is preliminary data.</text>
</comment>
<evidence type="ECO:0000256" key="1">
    <source>
        <dbReference type="SAM" id="Phobius"/>
    </source>
</evidence>
<reference evidence="3 4" key="1">
    <citation type="submission" date="2024-07" db="EMBL/GenBank/DDBJ databases">
        <title>Section-level genome sequencing and comparative genomics of Aspergillus sections Usti and Cavernicolus.</title>
        <authorList>
            <consortium name="Lawrence Berkeley National Laboratory"/>
            <person name="Nybo J.L."/>
            <person name="Vesth T.C."/>
            <person name="Theobald S."/>
            <person name="Frisvad J.C."/>
            <person name="Larsen T.O."/>
            <person name="Kjaerboelling I."/>
            <person name="Rothschild-Mancinelli K."/>
            <person name="Lyhne E.K."/>
            <person name="Kogle M.E."/>
            <person name="Barry K."/>
            <person name="Clum A."/>
            <person name="Na H."/>
            <person name="Ledsgaard L."/>
            <person name="Lin J."/>
            <person name="Lipzen A."/>
            <person name="Kuo A."/>
            <person name="Riley R."/>
            <person name="Mondo S."/>
            <person name="Labutti K."/>
            <person name="Haridas S."/>
            <person name="Pangalinan J."/>
            <person name="Salamov A.A."/>
            <person name="Simmons B.A."/>
            <person name="Magnuson J.K."/>
            <person name="Chen J."/>
            <person name="Drula E."/>
            <person name="Henrissat B."/>
            <person name="Wiebenga A."/>
            <person name="Lubbers R.J."/>
            <person name="Gomes A.C."/>
            <person name="Makela M.R."/>
            <person name="Stajich J."/>
            <person name="Grigoriev I.V."/>
            <person name="Mortensen U.H."/>
            <person name="De Vries R.P."/>
            <person name="Baker S.E."/>
            <person name="Andersen M.R."/>
        </authorList>
    </citation>
    <scope>NUCLEOTIDE SEQUENCE [LARGE SCALE GENOMIC DNA]</scope>
    <source>
        <strain evidence="3 4">CBS 588.65</strain>
    </source>
</reference>
<evidence type="ECO:0000313" key="4">
    <source>
        <dbReference type="Proteomes" id="UP001610334"/>
    </source>
</evidence>